<feature type="compositionally biased region" description="Pro residues" evidence="1">
    <location>
        <begin position="56"/>
        <end position="68"/>
    </location>
</feature>
<dbReference type="EMBL" id="JAATIT010000005">
    <property type="protein sequence ID" value="NJB91362.1"/>
    <property type="molecule type" value="Genomic_DNA"/>
</dbReference>
<accession>A0A7X5XU47</accession>
<protein>
    <submittedName>
        <fullName evidence="3">Phosphate-selective porin OprO/OprP</fullName>
    </submittedName>
</protein>
<dbReference type="InterPro" id="IPR010870">
    <property type="entry name" value="Porin_O/P"/>
</dbReference>
<name>A0A7X5XU47_9SPHN</name>
<sequence length="444" mass="48124">MRHALVAALLATSMFSLPTTAHAQAMSAEEATALRAELTALRAKVETLEARLDQASPPPVPVPTPAPAPSSTTEVKWKGAPVISTESGWSFKPRGRILIDAGYVGAPSAVSNPALGFTNELRRARLGVEGTIPGGFEYKLEADFASGDVEVTDALLAYEHGPLKLTVGQHNNFQGLEELSSSNDTSFIERAAFTDAFGFTRRVGVSVEYAKDALLLQGGVFTDNFEALDSGNDGISTDGRIVFAPKLGKTQLHLGASAHWRRIGDSVESIRYRQRPLIHNADVRFISTPEMDADSESGFGLEAAVVRGRWHAAAETYWQKVTRIGFADPEFFGGAVEAGLYLTDDTRSYRGGMFRGIKVKKPVGSGGIGAWQVNLRYDHLDLNDDGIVGGKQDGYMASLIWNPIDYVRFMVNYARLQYRDAVIPVGADRSYGVDSFGVRAQLVF</sequence>
<reference evidence="3 4" key="1">
    <citation type="submission" date="2020-03" db="EMBL/GenBank/DDBJ databases">
        <title>Genomic Encyclopedia of Type Strains, Phase IV (KMG-IV): sequencing the most valuable type-strain genomes for metagenomic binning, comparative biology and taxonomic classification.</title>
        <authorList>
            <person name="Goeker M."/>
        </authorList>
    </citation>
    <scope>NUCLEOTIDE SEQUENCE [LARGE SCALE GENOMIC DNA]</scope>
    <source>
        <strain evidence="3 4">DSM 25229</strain>
    </source>
</reference>
<comment type="caution">
    <text evidence="3">The sequence shown here is derived from an EMBL/GenBank/DDBJ whole genome shotgun (WGS) entry which is preliminary data.</text>
</comment>
<dbReference type="AlphaFoldDB" id="A0A7X5XU47"/>
<dbReference type="Pfam" id="PF07396">
    <property type="entry name" value="Porin_O_P"/>
    <property type="match status" value="1"/>
</dbReference>
<proteinExistence type="predicted"/>
<feature type="chain" id="PRO_5031011162" evidence="2">
    <location>
        <begin position="24"/>
        <end position="444"/>
    </location>
</feature>
<organism evidence="3 4">
    <name type="scientific">Sphingopyxis italica</name>
    <dbReference type="NCBI Taxonomy" id="1129133"/>
    <lineage>
        <taxon>Bacteria</taxon>
        <taxon>Pseudomonadati</taxon>
        <taxon>Pseudomonadota</taxon>
        <taxon>Alphaproteobacteria</taxon>
        <taxon>Sphingomonadales</taxon>
        <taxon>Sphingomonadaceae</taxon>
        <taxon>Sphingopyxis</taxon>
    </lineage>
</organism>
<dbReference type="SUPFAM" id="SSF56935">
    <property type="entry name" value="Porins"/>
    <property type="match status" value="1"/>
</dbReference>
<feature type="signal peptide" evidence="2">
    <location>
        <begin position="1"/>
        <end position="23"/>
    </location>
</feature>
<feature type="region of interest" description="Disordered" evidence="1">
    <location>
        <begin position="51"/>
        <end position="74"/>
    </location>
</feature>
<evidence type="ECO:0000313" key="3">
    <source>
        <dbReference type="EMBL" id="NJB91362.1"/>
    </source>
</evidence>
<evidence type="ECO:0000256" key="2">
    <source>
        <dbReference type="SAM" id="SignalP"/>
    </source>
</evidence>
<dbReference type="Proteomes" id="UP000535078">
    <property type="component" value="Unassembled WGS sequence"/>
</dbReference>
<keyword evidence="4" id="KW-1185">Reference proteome</keyword>
<evidence type="ECO:0000256" key="1">
    <source>
        <dbReference type="SAM" id="MobiDB-lite"/>
    </source>
</evidence>
<dbReference type="RefSeq" id="WP_167922715.1">
    <property type="nucleotide sequence ID" value="NZ_JAATIT010000005.1"/>
</dbReference>
<gene>
    <name evidence="3" type="ORF">GGR90_003571</name>
</gene>
<dbReference type="InterPro" id="IPR023614">
    <property type="entry name" value="Porin_dom_sf"/>
</dbReference>
<dbReference type="Gene3D" id="2.40.160.10">
    <property type="entry name" value="Porin"/>
    <property type="match status" value="1"/>
</dbReference>
<evidence type="ECO:0000313" key="4">
    <source>
        <dbReference type="Proteomes" id="UP000535078"/>
    </source>
</evidence>
<keyword evidence="2" id="KW-0732">Signal</keyword>